<feature type="transmembrane region" description="Helical" evidence="1">
    <location>
        <begin position="41"/>
        <end position="64"/>
    </location>
</feature>
<dbReference type="STRING" id="35752.SAMN05421541_106429"/>
<dbReference type="RefSeq" id="WP_143133817.1">
    <property type="nucleotide sequence ID" value="NZ_BOMT01000027.1"/>
</dbReference>
<feature type="transmembrane region" description="Helical" evidence="1">
    <location>
        <begin position="76"/>
        <end position="97"/>
    </location>
</feature>
<accession>A0A1I2GBM2</accession>
<keyword evidence="1" id="KW-1133">Transmembrane helix</keyword>
<organism evidence="2 3">
    <name type="scientific">Actinoplanes philippinensis</name>
    <dbReference type="NCBI Taxonomy" id="35752"/>
    <lineage>
        <taxon>Bacteria</taxon>
        <taxon>Bacillati</taxon>
        <taxon>Actinomycetota</taxon>
        <taxon>Actinomycetes</taxon>
        <taxon>Micromonosporales</taxon>
        <taxon>Micromonosporaceae</taxon>
        <taxon>Actinoplanes</taxon>
    </lineage>
</organism>
<keyword evidence="1" id="KW-0472">Membrane</keyword>
<dbReference type="AlphaFoldDB" id="A0A1I2GBM2"/>
<name>A0A1I2GBM2_9ACTN</name>
<evidence type="ECO:0000313" key="3">
    <source>
        <dbReference type="Proteomes" id="UP000199645"/>
    </source>
</evidence>
<evidence type="ECO:0000313" key="2">
    <source>
        <dbReference type="EMBL" id="SFF15154.1"/>
    </source>
</evidence>
<protein>
    <submittedName>
        <fullName evidence="2">Uncharacterized protein</fullName>
    </submittedName>
</protein>
<keyword evidence="3" id="KW-1185">Reference proteome</keyword>
<feature type="transmembrane region" description="Helical" evidence="1">
    <location>
        <begin position="109"/>
        <end position="128"/>
    </location>
</feature>
<evidence type="ECO:0000256" key="1">
    <source>
        <dbReference type="SAM" id="Phobius"/>
    </source>
</evidence>
<sequence>MVLATPVATSFLVGDQTDAEALALAAQGERLDYGLRPVTLGPAGDLILGIVACALVLLALGVLLRESVAGRLDRGWWWVLAQLMTIAVIVGFSWRVVTAGGIGANIGEGLVIIFFGPIALGLLIGSAVQADRLVKRHWGVDVG</sequence>
<dbReference type="OrthoDB" id="3217462at2"/>
<reference evidence="2 3" key="1">
    <citation type="submission" date="2016-10" db="EMBL/GenBank/DDBJ databases">
        <authorList>
            <person name="de Groot N.N."/>
        </authorList>
    </citation>
    <scope>NUCLEOTIDE SEQUENCE [LARGE SCALE GENOMIC DNA]</scope>
    <source>
        <strain evidence="2 3">DSM 43019</strain>
    </source>
</reference>
<proteinExistence type="predicted"/>
<keyword evidence="1" id="KW-0812">Transmembrane</keyword>
<gene>
    <name evidence="2" type="ORF">SAMN05421541_106429</name>
</gene>
<dbReference type="Proteomes" id="UP000199645">
    <property type="component" value="Unassembled WGS sequence"/>
</dbReference>
<dbReference type="EMBL" id="FONV01000006">
    <property type="protein sequence ID" value="SFF15154.1"/>
    <property type="molecule type" value="Genomic_DNA"/>
</dbReference>